<dbReference type="Proteomes" id="UP000290649">
    <property type="component" value="Unassembled WGS sequence"/>
</dbReference>
<dbReference type="InterPro" id="IPR013668">
    <property type="entry name" value="RNase_R_HTH_12"/>
</dbReference>
<dbReference type="AlphaFoldDB" id="A0A4Q0VTJ0"/>
<dbReference type="Pfam" id="PF07729">
    <property type="entry name" value="FCD"/>
    <property type="match status" value="1"/>
</dbReference>
<keyword evidence="3" id="KW-0804">Transcription</keyword>
<evidence type="ECO:0000256" key="2">
    <source>
        <dbReference type="ARBA" id="ARBA00023125"/>
    </source>
</evidence>
<dbReference type="OrthoDB" id="9799482at2"/>
<keyword evidence="6" id="KW-1185">Reference proteome</keyword>
<feature type="domain" description="GntR C-terminal" evidence="4">
    <location>
        <begin position="121"/>
        <end position="245"/>
    </location>
</feature>
<dbReference type="Gene3D" id="1.20.120.530">
    <property type="entry name" value="GntR ligand-binding domain-like"/>
    <property type="match status" value="1"/>
</dbReference>
<keyword evidence="1" id="KW-0805">Transcription regulation</keyword>
<reference evidence="5 6" key="1">
    <citation type="journal article" date="2019" name="Int. J. Syst. Evol. Microbiol.">
        <title>Anaerobacillus alkaliphilus sp. nov., a novel alkaliphilic and moderately halophilic bacterium.</title>
        <authorList>
            <person name="Borsodi A.K."/>
            <person name="Aszalos J.M."/>
            <person name="Bihari P."/>
            <person name="Nagy I."/>
            <person name="Schumann P."/>
            <person name="Sproer C."/>
            <person name="Kovacs A.L."/>
            <person name="Boka K."/>
            <person name="Dobosy P."/>
            <person name="Ovari M."/>
            <person name="Szili-Kovacs T."/>
            <person name="Toth E."/>
        </authorList>
    </citation>
    <scope>NUCLEOTIDE SEQUENCE [LARGE SCALE GENOMIC DNA]</scope>
    <source>
        <strain evidence="5 6">B16-10</strain>
    </source>
</reference>
<dbReference type="Pfam" id="PF08461">
    <property type="entry name" value="WHD_RNase_R"/>
    <property type="match status" value="1"/>
</dbReference>
<evidence type="ECO:0000259" key="4">
    <source>
        <dbReference type="SMART" id="SM00895"/>
    </source>
</evidence>
<evidence type="ECO:0000313" key="6">
    <source>
        <dbReference type="Proteomes" id="UP000290649"/>
    </source>
</evidence>
<gene>
    <name evidence="5" type="ORF">DS745_10285</name>
</gene>
<name>A0A4Q0VTJ0_9BACI</name>
<accession>A0A4Q0VTJ0</accession>
<dbReference type="GO" id="GO:0003677">
    <property type="term" value="F:DNA binding"/>
    <property type="evidence" value="ECO:0007669"/>
    <property type="project" value="UniProtKB-KW"/>
</dbReference>
<dbReference type="PANTHER" id="PTHR43537:SF5">
    <property type="entry name" value="UXU OPERON TRANSCRIPTIONAL REGULATOR"/>
    <property type="match status" value="1"/>
</dbReference>
<dbReference type="InterPro" id="IPR011711">
    <property type="entry name" value="GntR_C"/>
</dbReference>
<proteinExistence type="predicted"/>
<sequence>MKGLSKKTTILEEYDFFSTKGELTEFLLLKKLSETNEPVGSWVLKTMLEVNGLEVSTATVGRILKTLDAKKYSKLVENQGRLLTAKGQTYISHLSDEVERMRLQQNLMEASKPGDFGELLDLIIARKTIECETVRLAALRATVDHIEDLYHSLEDHDHDVSCKKDPNPVACIFHEKIAEASQNRFLIATLNILIYEELKLESKISDLITREKGAEYVQHHRLIADAIRDRNADLAVRYMQEHMDAMLSAIEEQSGVVSYGSKKQT</sequence>
<evidence type="ECO:0000256" key="1">
    <source>
        <dbReference type="ARBA" id="ARBA00023015"/>
    </source>
</evidence>
<dbReference type="SMART" id="SM00895">
    <property type="entry name" value="FCD"/>
    <property type="match status" value="1"/>
</dbReference>
<dbReference type="InterPro" id="IPR008920">
    <property type="entry name" value="TF_FadR/GntR_C"/>
</dbReference>
<dbReference type="SUPFAM" id="SSF48008">
    <property type="entry name" value="GntR ligand-binding domain-like"/>
    <property type="match status" value="1"/>
</dbReference>
<evidence type="ECO:0000256" key="3">
    <source>
        <dbReference type="ARBA" id="ARBA00023163"/>
    </source>
</evidence>
<evidence type="ECO:0000313" key="5">
    <source>
        <dbReference type="EMBL" id="RXJ01320.1"/>
    </source>
</evidence>
<protein>
    <submittedName>
        <fullName evidence="5">FCD domain-containing protein</fullName>
    </submittedName>
</protein>
<dbReference type="PANTHER" id="PTHR43537">
    <property type="entry name" value="TRANSCRIPTIONAL REGULATOR, GNTR FAMILY"/>
    <property type="match status" value="1"/>
</dbReference>
<organism evidence="5 6">
    <name type="scientific">Anaerobacillus alkaliphilus</name>
    <dbReference type="NCBI Taxonomy" id="1548597"/>
    <lineage>
        <taxon>Bacteria</taxon>
        <taxon>Bacillati</taxon>
        <taxon>Bacillota</taxon>
        <taxon>Bacilli</taxon>
        <taxon>Bacillales</taxon>
        <taxon>Bacillaceae</taxon>
        <taxon>Anaerobacillus</taxon>
    </lineage>
</organism>
<comment type="caution">
    <text evidence="5">The sequence shown here is derived from an EMBL/GenBank/DDBJ whole genome shotgun (WGS) entry which is preliminary data.</text>
</comment>
<keyword evidence="2" id="KW-0238">DNA-binding</keyword>
<dbReference type="EMBL" id="QOUX01000033">
    <property type="protein sequence ID" value="RXJ01320.1"/>
    <property type="molecule type" value="Genomic_DNA"/>
</dbReference>
<dbReference type="RefSeq" id="WP_129078161.1">
    <property type="nucleotide sequence ID" value="NZ_QOUX01000033.1"/>
</dbReference>